<gene>
    <name evidence="2" type="ORF">C7M84_000472</name>
</gene>
<feature type="compositionally biased region" description="Low complexity" evidence="1">
    <location>
        <begin position="32"/>
        <end position="41"/>
    </location>
</feature>
<protein>
    <submittedName>
        <fullName evidence="2">Uncharacterized protein</fullName>
    </submittedName>
</protein>
<name>A0A3R7PBB2_PENVA</name>
<dbReference type="PANTHER" id="PTHR35354:SF1">
    <property type="entry name" value="RGD1561648"/>
    <property type="match status" value="1"/>
</dbReference>
<reference evidence="2 3" key="1">
    <citation type="submission" date="2018-04" db="EMBL/GenBank/DDBJ databases">
        <authorList>
            <person name="Zhang X."/>
            <person name="Yuan J."/>
            <person name="Li F."/>
            <person name="Xiang J."/>
        </authorList>
    </citation>
    <scope>NUCLEOTIDE SEQUENCE [LARGE SCALE GENOMIC DNA]</scope>
    <source>
        <tissue evidence="2">Muscle</tissue>
    </source>
</reference>
<keyword evidence="3" id="KW-1185">Reference proteome</keyword>
<dbReference type="AlphaFoldDB" id="A0A3R7PBB2"/>
<evidence type="ECO:0000256" key="1">
    <source>
        <dbReference type="SAM" id="MobiDB-lite"/>
    </source>
</evidence>
<dbReference type="Proteomes" id="UP000283509">
    <property type="component" value="Unassembled WGS sequence"/>
</dbReference>
<dbReference type="InterPro" id="IPR027878">
    <property type="entry name" value="DUF4551"/>
</dbReference>
<comment type="caution">
    <text evidence="2">The sequence shown here is derived from an EMBL/GenBank/DDBJ whole genome shotgun (WGS) entry which is preliminary data.</text>
</comment>
<evidence type="ECO:0000313" key="2">
    <source>
        <dbReference type="EMBL" id="ROT80788.1"/>
    </source>
</evidence>
<reference evidence="2 3" key="2">
    <citation type="submission" date="2019-01" db="EMBL/GenBank/DDBJ databases">
        <title>The decoding of complex shrimp genome reveals the adaptation for benthos swimmer, frequently molting mechanism and breeding impact on genome.</title>
        <authorList>
            <person name="Sun Y."/>
            <person name="Gao Y."/>
            <person name="Yu Y."/>
        </authorList>
    </citation>
    <scope>NUCLEOTIDE SEQUENCE [LARGE SCALE GENOMIC DNA]</scope>
    <source>
        <tissue evidence="2">Muscle</tissue>
    </source>
</reference>
<feature type="region of interest" description="Disordered" evidence="1">
    <location>
        <begin position="1"/>
        <end position="58"/>
    </location>
</feature>
<sequence>MPRSLSALESYHRSSPLALDLPSRSKSVLDKPSAAPGSSSNRNRRRPPPSPARLHDVSHERTLDLTFGQLRNELLTSASLEEQFSVLQELQQGVVKYSTIRRLVWRDPDLIEVMRSFVRRYMKPSGPQQVSAAEDPEEALQSRQDELEMLALTLETLATCTQGSQRCPHKMKVLKRNKFECLKGLIAEVMTCPEVPAPYTLTCTRWLTDFRDLSSHAWENLPESELLRLVQEVTHTSTSCIYELLGTVSEFSWVGGSESVSGQEESVISFTTLFQHAPVEAWLSYSVPQLLTLLHPEQDSQATGGDAALIHQYCSVLATLLHHSPRALQFCTSNYAEEVRYYVHESVVSYRLGASSPILPHTLKVVRSITKLVRPKSSLRTR</sequence>
<dbReference type="EMBL" id="QCYY01001069">
    <property type="protein sequence ID" value="ROT80788.1"/>
    <property type="molecule type" value="Genomic_DNA"/>
</dbReference>
<evidence type="ECO:0000313" key="3">
    <source>
        <dbReference type="Proteomes" id="UP000283509"/>
    </source>
</evidence>
<dbReference type="Pfam" id="PF15087">
    <property type="entry name" value="DUF4551"/>
    <property type="match status" value="1"/>
</dbReference>
<accession>A0A3R7PBB2</accession>
<organism evidence="2 3">
    <name type="scientific">Penaeus vannamei</name>
    <name type="common">Whiteleg shrimp</name>
    <name type="synonym">Litopenaeus vannamei</name>
    <dbReference type="NCBI Taxonomy" id="6689"/>
    <lineage>
        <taxon>Eukaryota</taxon>
        <taxon>Metazoa</taxon>
        <taxon>Ecdysozoa</taxon>
        <taxon>Arthropoda</taxon>
        <taxon>Crustacea</taxon>
        <taxon>Multicrustacea</taxon>
        <taxon>Malacostraca</taxon>
        <taxon>Eumalacostraca</taxon>
        <taxon>Eucarida</taxon>
        <taxon>Decapoda</taxon>
        <taxon>Dendrobranchiata</taxon>
        <taxon>Penaeoidea</taxon>
        <taxon>Penaeidae</taxon>
        <taxon>Penaeus</taxon>
    </lineage>
</organism>
<proteinExistence type="predicted"/>
<dbReference type="PANTHER" id="PTHR35354">
    <property type="entry name" value="RGD1561648"/>
    <property type="match status" value="1"/>
</dbReference>